<organism evidence="2 3">
    <name type="scientific">Populus tomentosa</name>
    <name type="common">Chinese white poplar</name>
    <dbReference type="NCBI Taxonomy" id="118781"/>
    <lineage>
        <taxon>Eukaryota</taxon>
        <taxon>Viridiplantae</taxon>
        <taxon>Streptophyta</taxon>
        <taxon>Embryophyta</taxon>
        <taxon>Tracheophyta</taxon>
        <taxon>Spermatophyta</taxon>
        <taxon>Magnoliopsida</taxon>
        <taxon>eudicotyledons</taxon>
        <taxon>Gunneridae</taxon>
        <taxon>Pentapetalae</taxon>
        <taxon>rosids</taxon>
        <taxon>fabids</taxon>
        <taxon>Malpighiales</taxon>
        <taxon>Salicaceae</taxon>
        <taxon>Saliceae</taxon>
        <taxon>Populus</taxon>
    </lineage>
</organism>
<keyword evidence="3" id="KW-1185">Reference proteome</keyword>
<reference evidence="2" key="1">
    <citation type="journal article" date="2020" name="bioRxiv">
        <title>Hybrid origin of Populus tomentosa Carr. identified through genome sequencing and phylogenomic analysis.</title>
        <authorList>
            <person name="An X."/>
            <person name="Gao K."/>
            <person name="Chen Z."/>
            <person name="Li J."/>
            <person name="Yang X."/>
            <person name="Yang X."/>
            <person name="Zhou J."/>
            <person name="Guo T."/>
            <person name="Zhao T."/>
            <person name="Huang S."/>
            <person name="Miao D."/>
            <person name="Khan W.U."/>
            <person name="Rao P."/>
            <person name="Ye M."/>
            <person name="Lei B."/>
            <person name="Liao W."/>
            <person name="Wang J."/>
            <person name="Ji L."/>
            <person name="Li Y."/>
            <person name="Guo B."/>
            <person name="Mustafa N.S."/>
            <person name="Li S."/>
            <person name="Yun Q."/>
            <person name="Keller S.R."/>
            <person name="Mao J."/>
            <person name="Zhang R."/>
            <person name="Strauss S.H."/>
        </authorList>
    </citation>
    <scope>NUCLEOTIDE SEQUENCE</scope>
    <source>
        <strain evidence="2">GM15</strain>
        <tissue evidence="2">Leaf</tissue>
    </source>
</reference>
<accession>A0A8X7XW17</accession>
<dbReference type="OrthoDB" id="851333at2759"/>
<protein>
    <recommendedName>
        <fullName evidence="1">Retrovirus-related Pol polyprotein from transposon TNT 1-94-like beta-barrel domain-containing protein</fullName>
    </recommendedName>
</protein>
<dbReference type="EMBL" id="JAAWWB010000037">
    <property type="protein sequence ID" value="KAG6738960.1"/>
    <property type="molecule type" value="Genomic_DNA"/>
</dbReference>
<dbReference type="Proteomes" id="UP000886885">
    <property type="component" value="Chromosome 19A"/>
</dbReference>
<feature type="domain" description="Retrovirus-related Pol polyprotein from transposon TNT 1-94-like beta-barrel" evidence="1">
    <location>
        <begin position="446"/>
        <end position="519"/>
    </location>
</feature>
<comment type="caution">
    <text evidence="2">The sequence shown here is derived from an EMBL/GenBank/DDBJ whole genome shotgun (WGS) entry which is preliminary data.</text>
</comment>
<dbReference type="PANTHER" id="PTHR34222:SF40">
    <property type="match status" value="1"/>
</dbReference>
<dbReference type="InterPro" id="IPR022251">
    <property type="entry name" value="DUF3774_wound-induced"/>
</dbReference>
<proteinExistence type="predicted"/>
<sequence>MSYLNRVWVAATVAAVRHPDQGWKSNLKSLQQGKMRVFSRGDATEIRPLAGSVESDCGGVFGSCGLEGVRQNDDSLRRVMYLNCWVSVESPNLNHLPFGFKLNETNFKISFGFKLNETNFKIWSRMIELHAAGLNKLGYLNGQNARMEEGNLGYSRWCIEDAVVRGWLLKTMEPHLIGLFIHLSSAKEIWDSVTQTFYDGADESQFYELRCKATRTKQNGRPVNLYYAELNSVWQEIDKRRPIKMMCTADLRTRQEEIQKDRIYDFLAGLDEVFDPVRSDLLRMKSVPGIEECFNTVRREAQRQVTMLGTKNTGEGTFMAMISKSTASSNFRTLRAVEEAEKDKLRCSHCNGSRHTRDTCFEIHGYPEWFLEKRKQSKARNNKRPGQAKLANTVEIPSSVTAMATGQRDHIKPSEILTLANTADSLPTSENTGLMFSTSTIQDTGWIIDSGATDHMTYNKSLFQYMTSPTKEKVLTANGESTPVIGAGSIALTPNLSLHNCLLVPALSNHLLSVSQITEELDCIVLMFPTFCLLQDIRTQAIIGRGTKRKGLYYVDDVASGHVHQVQSRKVHDYKDICQKPPYFVSVKPE</sequence>
<dbReference type="AlphaFoldDB" id="A0A8X7XW17"/>
<dbReference type="PANTHER" id="PTHR34222">
    <property type="entry name" value="GAG_PRE-INTEGRS DOMAIN-CONTAINING PROTEIN"/>
    <property type="match status" value="1"/>
</dbReference>
<evidence type="ECO:0000259" key="1">
    <source>
        <dbReference type="Pfam" id="PF22936"/>
    </source>
</evidence>
<evidence type="ECO:0000313" key="3">
    <source>
        <dbReference type="Proteomes" id="UP000886885"/>
    </source>
</evidence>
<name>A0A8X7XW17_POPTO</name>
<dbReference type="Pfam" id="PF12609">
    <property type="entry name" value="DUF3774"/>
    <property type="match status" value="1"/>
</dbReference>
<dbReference type="InterPro" id="IPR054722">
    <property type="entry name" value="PolX-like_BBD"/>
</dbReference>
<gene>
    <name evidence="2" type="ORF">POTOM_058595</name>
</gene>
<dbReference type="Pfam" id="PF22936">
    <property type="entry name" value="Pol_BBD"/>
    <property type="match status" value="1"/>
</dbReference>
<evidence type="ECO:0000313" key="2">
    <source>
        <dbReference type="EMBL" id="KAG6738960.1"/>
    </source>
</evidence>